<keyword evidence="3 6" id="KW-0812">Transmembrane</keyword>
<dbReference type="InterPro" id="IPR050367">
    <property type="entry name" value="APC_superfamily"/>
</dbReference>
<evidence type="ECO:0000256" key="5">
    <source>
        <dbReference type="ARBA" id="ARBA00023136"/>
    </source>
</evidence>
<dbReference type="EMBL" id="LNYY01000021">
    <property type="protein sequence ID" value="KTD66923.1"/>
    <property type="molecule type" value="Genomic_DNA"/>
</dbReference>
<keyword evidence="4 6" id="KW-1133">Transmembrane helix</keyword>
<dbReference type="PANTHER" id="PTHR42770">
    <property type="entry name" value="AMINO ACID TRANSPORTER-RELATED"/>
    <property type="match status" value="1"/>
</dbReference>
<evidence type="ECO:0000256" key="3">
    <source>
        <dbReference type="ARBA" id="ARBA00022692"/>
    </source>
</evidence>
<dbReference type="PATRIC" id="fig|947033.5.peg.3321"/>
<organism evidence="7 8">
    <name type="scientific">Legionella steelei</name>
    <dbReference type="NCBI Taxonomy" id="947033"/>
    <lineage>
        <taxon>Bacteria</taxon>
        <taxon>Pseudomonadati</taxon>
        <taxon>Pseudomonadota</taxon>
        <taxon>Gammaproteobacteria</taxon>
        <taxon>Legionellales</taxon>
        <taxon>Legionellaceae</taxon>
        <taxon>Legionella</taxon>
    </lineage>
</organism>
<evidence type="ECO:0000256" key="6">
    <source>
        <dbReference type="SAM" id="Phobius"/>
    </source>
</evidence>
<feature type="transmembrane region" description="Helical" evidence="6">
    <location>
        <begin position="41"/>
        <end position="60"/>
    </location>
</feature>
<protein>
    <submittedName>
        <fullName evidence="7">Amino acid transporter</fullName>
    </submittedName>
</protein>
<accession>A0A0W0ZCS9</accession>
<dbReference type="GO" id="GO:0005886">
    <property type="term" value="C:plasma membrane"/>
    <property type="evidence" value="ECO:0007669"/>
    <property type="project" value="UniProtKB-SubCell"/>
</dbReference>
<feature type="transmembrane region" description="Helical" evidence="6">
    <location>
        <begin position="316"/>
        <end position="338"/>
    </location>
</feature>
<feature type="transmembrane region" description="Helical" evidence="6">
    <location>
        <begin position="186"/>
        <end position="204"/>
    </location>
</feature>
<dbReference type="PANTHER" id="PTHR42770:SF11">
    <property type="entry name" value="INNER MEMBRANE TRANSPORT PROTEIN YBAT"/>
    <property type="match status" value="1"/>
</dbReference>
<keyword evidence="8" id="KW-1185">Reference proteome</keyword>
<feature type="transmembrane region" description="Helical" evidence="6">
    <location>
        <begin position="400"/>
        <end position="423"/>
    </location>
</feature>
<feature type="transmembrane region" description="Helical" evidence="6">
    <location>
        <begin position="344"/>
        <end position="366"/>
    </location>
</feature>
<dbReference type="Gene3D" id="1.20.1740.10">
    <property type="entry name" value="Amino acid/polyamine transporter I"/>
    <property type="match status" value="1"/>
</dbReference>
<proteinExistence type="predicted"/>
<dbReference type="STRING" id="947033.Lste_3129"/>
<dbReference type="Pfam" id="PF13520">
    <property type="entry name" value="AA_permease_2"/>
    <property type="match status" value="1"/>
</dbReference>
<feature type="transmembrane region" description="Helical" evidence="6">
    <location>
        <begin position="12"/>
        <end position="35"/>
    </location>
</feature>
<dbReference type="PIRSF" id="PIRSF006060">
    <property type="entry name" value="AA_transporter"/>
    <property type="match status" value="1"/>
</dbReference>
<name>A0A0W0ZCS9_9GAMM</name>
<feature type="transmembrane region" description="Helical" evidence="6">
    <location>
        <begin position="80"/>
        <end position="101"/>
    </location>
</feature>
<evidence type="ECO:0000256" key="2">
    <source>
        <dbReference type="ARBA" id="ARBA00022475"/>
    </source>
</evidence>
<feature type="transmembrane region" description="Helical" evidence="6">
    <location>
        <begin position="225"/>
        <end position="253"/>
    </location>
</feature>
<feature type="transmembrane region" description="Helical" evidence="6">
    <location>
        <begin position="121"/>
        <end position="142"/>
    </location>
</feature>
<dbReference type="AlphaFoldDB" id="A0A0W0ZCS9"/>
<dbReference type="InterPro" id="IPR002293">
    <property type="entry name" value="AA/rel_permease1"/>
</dbReference>
<sequence>MSKNQNNKIGFLEATAIGIGGMVGGGIFAVLGLSVELARGAAPLAFFVAGMVALFTSYSYSRLSVTFPSEGGTVYFFDQAFGSGLLTGSANVLLWISYIIMLSLYSYAFGSYAASLLPMSLHFYCKHLAITGSIVLLTALNFFSVRVIGDSEEWIVLIKIIILVFFIFAGIGGIEVSRLTQSPWPSPLNLISGGMIIFLAYEGFELIANTAHEIRDPDKNLPKAFYTSVIFVIILYVLIATVTVGTLPITTIIHARDYALAEAARPALGFGGFFLIAVAAMLSTASAINATIYGAARLSFIIAKDRELPQFLEKKVWNRPISGLLITGGLTIVIANVIDLDNLSLMGSSGFLLIFAAVNCANVLLASKTKSRAWISALGAFFCFVALGCLVWYVGKTQPIQLWFLAALILIAVMIEGTFKLTARRSLHLVRKK</sequence>
<keyword evidence="5 6" id="KW-0472">Membrane</keyword>
<dbReference type="Proteomes" id="UP000054926">
    <property type="component" value="Unassembled WGS sequence"/>
</dbReference>
<evidence type="ECO:0000313" key="7">
    <source>
        <dbReference type="EMBL" id="KTD66923.1"/>
    </source>
</evidence>
<comment type="subcellular location">
    <subcellularLocation>
        <location evidence="1">Cell membrane</location>
        <topology evidence="1">Multi-pass membrane protein</topology>
    </subcellularLocation>
</comment>
<dbReference type="OrthoDB" id="9804700at2"/>
<feature type="transmembrane region" description="Helical" evidence="6">
    <location>
        <begin position="154"/>
        <end position="174"/>
    </location>
</feature>
<evidence type="ECO:0000313" key="8">
    <source>
        <dbReference type="Proteomes" id="UP000054926"/>
    </source>
</evidence>
<evidence type="ECO:0000256" key="4">
    <source>
        <dbReference type="ARBA" id="ARBA00022989"/>
    </source>
</evidence>
<reference evidence="7 8" key="1">
    <citation type="submission" date="2015-11" db="EMBL/GenBank/DDBJ databases">
        <title>Genomic analysis of 38 Legionella species identifies large and diverse effector repertoires.</title>
        <authorList>
            <person name="Burstein D."/>
            <person name="Amaro F."/>
            <person name="Zusman T."/>
            <person name="Lifshitz Z."/>
            <person name="Cohen O."/>
            <person name="Gilbert J.A."/>
            <person name="Pupko T."/>
            <person name="Shuman H.A."/>
            <person name="Segal G."/>
        </authorList>
    </citation>
    <scope>NUCLEOTIDE SEQUENCE [LARGE SCALE GENOMIC DNA]</scope>
    <source>
        <strain evidence="7 8">IMVS3376</strain>
    </source>
</reference>
<feature type="transmembrane region" description="Helical" evidence="6">
    <location>
        <begin position="273"/>
        <end position="295"/>
    </location>
</feature>
<gene>
    <name evidence="7" type="ORF">Lste_3129</name>
</gene>
<dbReference type="RefSeq" id="WP_058511960.1">
    <property type="nucleotide sequence ID" value="NZ_LNYY01000021.1"/>
</dbReference>
<comment type="caution">
    <text evidence="7">The sequence shown here is derived from an EMBL/GenBank/DDBJ whole genome shotgun (WGS) entry which is preliminary data.</text>
</comment>
<evidence type="ECO:0000256" key="1">
    <source>
        <dbReference type="ARBA" id="ARBA00004651"/>
    </source>
</evidence>
<feature type="transmembrane region" description="Helical" evidence="6">
    <location>
        <begin position="373"/>
        <end position="394"/>
    </location>
</feature>
<dbReference type="GO" id="GO:0022857">
    <property type="term" value="F:transmembrane transporter activity"/>
    <property type="evidence" value="ECO:0007669"/>
    <property type="project" value="InterPro"/>
</dbReference>
<keyword evidence="2" id="KW-1003">Cell membrane</keyword>